<dbReference type="FunFam" id="1.10.287.950:FF:000001">
    <property type="entry name" value="Methyl-accepting chemotaxis sensory transducer"/>
    <property type="match status" value="1"/>
</dbReference>
<dbReference type="CDD" id="cd12912">
    <property type="entry name" value="PDC2_MCP_like"/>
    <property type="match status" value="1"/>
</dbReference>
<dbReference type="SUPFAM" id="SSF58104">
    <property type="entry name" value="Methyl-accepting chemotaxis protein (MCP) signaling domain"/>
    <property type="match status" value="1"/>
</dbReference>
<evidence type="ECO:0000256" key="10">
    <source>
        <dbReference type="ARBA" id="ARBA00029447"/>
    </source>
</evidence>
<evidence type="ECO:0000256" key="3">
    <source>
        <dbReference type="ARBA" id="ARBA00022481"/>
    </source>
</evidence>
<dbReference type="SMART" id="SM00283">
    <property type="entry name" value="MA"/>
    <property type="match status" value="1"/>
</dbReference>
<evidence type="ECO:0000256" key="6">
    <source>
        <dbReference type="ARBA" id="ARBA00022692"/>
    </source>
</evidence>
<keyword evidence="2" id="KW-1003">Cell membrane</keyword>
<comment type="subcellular location">
    <subcellularLocation>
        <location evidence="1">Cell inner membrane</location>
        <topology evidence="1">Multi-pass membrane protein</topology>
    </subcellularLocation>
</comment>
<evidence type="ECO:0000256" key="7">
    <source>
        <dbReference type="ARBA" id="ARBA00022989"/>
    </source>
</evidence>
<dbReference type="Pfam" id="PF02743">
    <property type="entry name" value="dCache_1"/>
    <property type="match status" value="1"/>
</dbReference>
<keyword evidence="6 12" id="KW-0812">Transmembrane</keyword>
<dbReference type="PANTHER" id="PTHR32089">
    <property type="entry name" value="METHYL-ACCEPTING CHEMOTAXIS PROTEIN MCPB"/>
    <property type="match status" value="1"/>
</dbReference>
<dbReference type="CDD" id="cd06225">
    <property type="entry name" value="HAMP"/>
    <property type="match status" value="1"/>
</dbReference>
<dbReference type="Gene3D" id="3.30.450.20">
    <property type="entry name" value="PAS domain"/>
    <property type="match status" value="1"/>
</dbReference>
<dbReference type="Proteomes" id="UP000250443">
    <property type="component" value="Unassembled WGS sequence"/>
</dbReference>
<dbReference type="GO" id="GO:0005886">
    <property type="term" value="C:plasma membrane"/>
    <property type="evidence" value="ECO:0007669"/>
    <property type="project" value="UniProtKB-SubCell"/>
</dbReference>
<evidence type="ECO:0000256" key="12">
    <source>
        <dbReference type="SAM" id="Phobius"/>
    </source>
</evidence>
<name>A0A2X2CUJ4_PSELU</name>
<keyword evidence="5" id="KW-0997">Cell inner membrane</keyword>
<protein>
    <submittedName>
        <fullName evidence="16">Methyl-accepting chemotaxis sensory transducer</fullName>
    </submittedName>
</protein>
<evidence type="ECO:0000256" key="1">
    <source>
        <dbReference type="ARBA" id="ARBA00004429"/>
    </source>
</evidence>
<evidence type="ECO:0000256" key="11">
    <source>
        <dbReference type="PROSITE-ProRule" id="PRU00284"/>
    </source>
</evidence>
<keyword evidence="7 12" id="KW-1133">Transmembrane helix</keyword>
<keyword evidence="8 12" id="KW-0472">Membrane</keyword>
<dbReference type="InterPro" id="IPR004089">
    <property type="entry name" value="MCPsignal_dom"/>
</dbReference>
<dbReference type="SMART" id="SM00304">
    <property type="entry name" value="HAMP"/>
    <property type="match status" value="1"/>
</dbReference>
<reference evidence="16 17" key="1">
    <citation type="submission" date="2018-06" db="EMBL/GenBank/DDBJ databases">
        <authorList>
            <consortium name="Pathogen Informatics"/>
            <person name="Doyle S."/>
        </authorList>
    </citation>
    <scope>NUCLEOTIDE SEQUENCE [LARGE SCALE GENOMIC DNA]</scope>
    <source>
        <strain evidence="16 17">NCTC11842</strain>
    </source>
</reference>
<comment type="similarity">
    <text evidence="10">Belongs to the methyl-accepting chemotaxis (MCP) protein family.</text>
</comment>
<dbReference type="RefSeq" id="WP_112297620.1">
    <property type="nucleotide sequence ID" value="NZ_UAUF01000009.1"/>
</dbReference>
<dbReference type="GO" id="GO:0006935">
    <property type="term" value="P:chemotaxis"/>
    <property type="evidence" value="ECO:0007669"/>
    <property type="project" value="UniProtKB-KW"/>
</dbReference>
<dbReference type="PROSITE" id="PS50192">
    <property type="entry name" value="T_SNARE"/>
    <property type="match status" value="1"/>
</dbReference>
<proteinExistence type="inferred from homology"/>
<feature type="domain" description="HAMP" evidence="15">
    <location>
        <begin position="316"/>
        <end position="370"/>
    </location>
</feature>
<dbReference type="GO" id="GO:0007165">
    <property type="term" value="P:signal transduction"/>
    <property type="evidence" value="ECO:0007669"/>
    <property type="project" value="UniProtKB-KW"/>
</dbReference>
<feature type="transmembrane region" description="Helical" evidence="12">
    <location>
        <begin position="12"/>
        <end position="34"/>
    </location>
</feature>
<evidence type="ECO:0000313" key="17">
    <source>
        <dbReference type="Proteomes" id="UP000250443"/>
    </source>
</evidence>
<keyword evidence="3" id="KW-0488">Methylation</keyword>
<feature type="domain" description="T-SNARE coiled-coil homology" evidence="14">
    <location>
        <begin position="562"/>
        <end position="624"/>
    </location>
</feature>
<dbReference type="PANTHER" id="PTHR32089:SF112">
    <property type="entry name" value="LYSOZYME-LIKE PROTEIN-RELATED"/>
    <property type="match status" value="1"/>
</dbReference>
<evidence type="ECO:0000256" key="4">
    <source>
        <dbReference type="ARBA" id="ARBA00022500"/>
    </source>
</evidence>
<feature type="domain" description="Methyl-accepting transducer" evidence="13">
    <location>
        <begin position="375"/>
        <end position="611"/>
    </location>
</feature>
<organism evidence="16 17">
    <name type="scientific">Pseudomonas luteola</name>
    <dbReference type="NCBI Taxonomy" id="47886"/>
    <lineage>
        <taxon>Bacteria</taxon>
        <taxon>Pseudomonadati</taxon>
        <taxon>Pseudomonadota</taxon>
        <taxon>Gammaproteobacteria</taxon>
        <taxon>Pseudomonadales</taxon>
        <taxon>Pseudomonadaceae</taxon>
        <taxon>Pseudomonas</taxon>
    </lineage>
</organism>
<feature type="transmembrane region" description="Helical" evidence="12">
    <location>
        <begin position="292"/>
        <end position="315"/>
    </location>
</feature>
<evidence type="ECO:0000256" key="2">
    <source>
        <dbReference type="ARBA" id="ARBA00022475"/>
    </source>
</evidence>
<evidence type="ECO:0000313" key="16">
    <source>
        <dbReference type="EMBL" id="SPZ03605.1"/>
    </source>
</evidence>
<dbReference type="InterPro" id="IPR003660">
    <property type="entry name" value="HAMP_dom"/>
</dbReference>
<keyword evidence="4" id="KW-0145">Chemotaxis</keyword>
<sequence>MRLWRNSIQWQLILSMGAALVISSLVVIGIYAYALNRLTDRYLLQEAMPTSVKAIRNDLERVLTVPLTTASNMANNTLIADWLSAGEAVEQQPQFVHYLSNLQQHYNALVSFIISKDSGHYFTNKGLDITLKPGEANSKWFYDFLASGQQRLIVIDIDNNTHMPTLFIDERIERDGRLLGVVGLGFSLTALSDMIRDFRFGQQGQVYLVSPDGKVKIHPQAELNDKKMLEQLVGTGPAQQLIAKAKGADSQAVMFERDGQEYVAVAEPVESLGWTLVSEVPLSEVYGPTQKALFVISGISLAVVLAFLGLVVWMARSIVRPIRQVTTALIDIGSGDGDLTRRLDESRANELGDLARGFNRFVESLRELIGNALHTSEQLRQNVVQVAQVVDSTSTRATQQQHMTDMVATAVHEMGLTVQEIARNAGAAAEVSCSTQEEAVSAKQVVGQSIQYVQGMSADIEEAASAVGALAQQVDTIDEVLLVIRSISDQTNLLALNAAIEAARAGEMGRGFAVVADEVRTLAGRTQSATSEIQRMIGELKGRADEAVASIRAGQSATETGVEASRQTGRSLDAIAAHVEELTDRNHQVATATEEQSSVTEEINRNVQGIADLAQTTVKDVNACRADCQELSLMADHLATQMARFRL</sequence>
<evidence type="ECO:0000259" key="13">
    <source>
        <dbReference type="PROSITE" id="PS50111"/>
    </source>
</evidence>
<dbReference type="CDD" id="cd11386">
    <property type="entry name" value="MCP_signal"/>
    <property type="match status" value="1"/>
</dbReference>
<dbReference type="EMBL" id="UAUF01000009">
    <property type="protein sequence ID" value="SPZ03605.1"/>
    <property type="molecule type" value="Genomic_DNA"/>
</dbReference>
<evidence type="ECO:0000256" key="8">
    <source>
        <dbReference type="ARBA" id="ARBA00023136"/>
    </source>
</evidence>
<dbReference type="PROSITE" id="PS50111">
    <property type="entry name" value="CHEMOTAXIS_TRANSDUC_2"/>
    <property type="match status" value="1"/>
</dbReference>
<evidence type="ECO:0000259" key="14">
    <source>
        <dbReference type="PROSITE" id="PS50192"/>
    </source>
</evidence>
<accession>A0A2X2CUJ4</accession>
<keyword evidence="9 11" id="KW-0807">Transducer</keyword>
<evidence type="ECO:0000259" key="15">
    <source>
        <dbReference type="PROSITE" id="PS50885"/>
    </source>
</evidence>
<evidence type="ECO:0000256" key="9">
    <source>
        <dbReference type="ARBA" id="ARBA00023224"/>
    </source>
</evidence>
<dbReference type="Pfam" id="PF00672">
    <property type="entry name" value="HAMP"/>
    <property type="match status" value="1"/>
</dbReference>
<dbReference type="Gene3D" id="1.10.287.950">
    <property type="entry name" value="Methyl-accepting chemotaxis protein"/>
    <property type="match status" value="1"/>
</dbReference>
<dbReference type="Pfam" id="PF00015">
    <property type="entry name" value="MCPsignal"/>
    <property type="match status" value="1"/>
</dbReference>
<dbReference type="InterPro" id="IPR033479">
    <property type="entry name" value="dCache_1"/>
</dbReference>
<dbReference type="PROSITE" id="PS50885">
    <property type="entry name" value="HAMP"/>
    <property type="match status" value="1"/>
</dbReference>
<evidence type="ECO:0000256" key="5">
    <source>
        <dbReference type="ARBA" id="ARBA00022519"/>
    </source>
</evidence>
<gene>
    <name evidence="16" type="primary">mcpA_2</name>
    <name evidence="16" type="ORF">NCTC11842_01042</name>
</gene>
<dbReference type="InterPro" id="IPR000727">
    <property type="entry name" value="T_SNARE_dom"/>
</dbReference>
<dbReference type="AlphaFoldDB" id="A0A2X2CUJ4"/>